<gene>
    <name evidence="4" type="ORF">GM661_18255</name>
</gene>
<comment type="similarity">
    <text evidence="1">Belongs to the bacterial solute-binding protein 7 family.</text>
</comment>
<evidence type="ECO:0000256" key="2">
    <source>
        <dbReference type="ARBA" id="ARBA00022448"/>
    </source>
</evidence>
<sequence length="349" mass="39606">MAVKIYQKRRIKMRKKVLVVTTLALIGVLLLSVCSYAASNEVISFKMVGNNSSLLSTQAAKKIAAIIEEKSNGSLKPILYLEGQLGDNDEDLCSGIVEGHYEMLLNAEMLFNWASPEWMELFNMAFIFDSQEHLQKFWESDMGVDLANILLEKFNVRAYINAIALRGPRYLTANKAVYNVEDITGLKLRTPNNPGVIASWRATGANVTPVSWGELFGALQTGIVAAQENPLANIDQAGLYQVQSHLMQTEHQYTNYFMYFNNNWYEGLSDEHKQIISEAIDEGFAWHNEQVNKTDEELLAKFKEKGMIFIPKEEIDIESFRKEIVPQLLKENEDSYPEGAYERIQALNN</sequence>
<dbReference type="Proteomes" id="UP000665020">
    <property type="component" value="Chromosome"/>
</dbReference>
<evidence type="ECO:0000256" key="3">
    <source>
        <dbReference type="ARBA" id="ARBA00022729"/>
    </source>
</evidence>
<dbReference type="PANTHER" id="PTHR33376">
    <property type="match status" value="1"/>
</dbReference>
<dbReference type="Gene3D" id="3.40.190.170">
    <property type="entry name" value="Bacterial extracellular solute-binding protein, family 7"/>
    <property type="match status" value="1"/>
</dbReference>
<dbReference type="GO" id="GO:0055085">
    <property type="term" value="P:transmembrane transport"/>
    <property type="evidence" value="ECO:0007669"/>
    <property type="project" value="InterPro"/>
</dbReference>
<evidence type="ECO:0000313" key="4">
    <source>
        <dbReference type="EMBL" id="QTL99758.1"/>
    </source>
</evidence>
<dbReference type="PANTHER" id="PTHR33376:SF7">
    <property type="entry name" value="C4-DICARBOXYLATE-BINDING PROTEIN DCTB"/>
    <property type="match status" value="1"/>
</dbReference>
<dbReference type="KEGG" id="ifn:GM661_18255"/>
<keyword evidence="2" id="KW-0813">Transport</keyword>
<dbReference type="AlphaFoldDB" id="A0A8A7KIW5"/>
<dbReference type="CDD" id="cd13603">
    <property type="entry name" value="PBP2_TRAP_Siap_TeaA_like"/>
    <property type="match status" value="1"/>
</dbReference>
<keyword evidence="3" id="KW-0732">Signal</keyword>
<proteinExistence type="inferred from homology"/>
<reference evidence="4" key="1">
    <citation type="submission" date="2019-12" db="EMBL/GenBank/DDBJ databases">
        <authorList>
            <person name="zhang j."/>
            <person name="sun C.M."/>
        </authorList>
    </citation>
    <scope>NUCLEOTIDE SEQUENCE</scope>
    <source>
        <strain evidence="4">NS-1</strain>
    </source>
</reference>
<dbReference type="NCBIfam" id="NF037995">
    <property type="entry name" value="TRAP_S1"/>
    <property type="match status" value="1"/>
</dbReference>
<accession>A0A8A7KIW5</accession>
<keyword evidence="5" id="KW-1185">Reference proteome</keyword>
<dbReference type="InterPro" id="IPR038404">
    <property type="entry name" value="TRAP_DctP_sf"/>
</dbReference>
<dbReference type="InterPro" id="IPR018389">
    <property type="entry name" value="DctP_fam"/>
</dbReference>
<dbReference type="Pfam" id="PF03480">
    <property type="entry name" value="DctP"/>
    <property type="match status" value="1"/>
</dbReference>
<organism evidence="4 5">
    <name type="scientific">Iocasia fonsfrigidae</name>
    <dbReference type="NCBI Taxonomy" id="2682810"/>
    <lineage>
        <taxon>Bacteria</taxon>
        <taxon>Bacillati</taxon>
        <taxon>Bacillota</taxon>
        <taxon>Clostridia</taxon>
        <taxon>Halanaerobiales</taxon>
        <taxon>Halanaerobiaceae</taxon>
        <taxon>Iocasia</taxon>
    </lineage>
</organism>
<evidence type="ECO:0000256" key="1">
    <source>
        <dbReference type="ARBA" id="ARBA00009023"/>
    </source>
</evidence>
<dbReference type="EMBL" id="CP046640">
    <property type="protein sequence ID" value="QTL99758.1"/>
    <property type="molecule type" value="Genomic_DNA"/>
</dbReference>
<protein>
    <submittedName>
        <fullName evidence="4">Uncharacterized protein</fullName>
    </submittedName>
</protein>
<evidence type="ECO:0000313" key="5">
    <source>
        <dbReference type="Proteomes" id="UP000665020"/>
    </source>
</evidence>
<name>A0A8A7KIW5_9FIRM</name>